<dbReference type="GO" id="GO:0005975">
    <property type="term" value="P:carbohydrate metabolic process"/>
    <property type="evidence" value="ECO:0007669"/>
    <property type="project" value="InterPro"/>
</dbReference>
<sequence>HVMAHESFEDSYVADIMNSHFVCVKVDREERPDVDHLYVEAVRMFNQSAGWPLNVFCLPDGRPFWGGTYFPREDNGQGIVPWPQLLMRIADHYRRKKDEIVDNAENVVKNLLHSNDALSTEENEWQNGLLLEAASAVCSAHDDKLGGFTPAPKFPSPMKMDFLLALRESEVCSNMAHLAERIDLVVPRTLTAMGRGGIFDQIGGGFARYSVDAAWKIPHFEKMLYDNALLLATYARANRRYPDPLFAAIAEETVAWLQREMEAPKGGFYSSLDADVEGEEGKSYVWDPTEITQVLGEQDGAAFCEAYDVSPEGNFEKGSSNPVLVTDDFAHRQTLAPLREKLLEACAAKARQSPVSAVMHSASAGNSRNLRFPKR</sequence>
<gene>
    <name evidence="2" type="ORF">METZ01_LOCUS176916</name>
</gene>
<organism evidence="2">
    <name type="scientific">marine metagenome</name>
    <dbReference type="NCBI Taxonomy" id="408172"/>
    <lineage>
        <taxon>unclassified sequences</taxon>
        <taxon>metagenomes</taxon>
        <taxon>ecological metagenomes</taxon>
    </lineage>
</organism>
<dbReference type="EMBL" id="UINC01033964">
    <property type="protein sequence ID" value="SVB24062.1"/>
    <property type="molecule type" value="Genomic_DNA"/>
</dbReference>
<dbReference type="InterPro" id="IPR036249">
    <property type="entry name" value="Thioredoxin-like_sf"/>
</dbReference>
<feature type="domain" description="Spermatogenesis-associated protein 20-like TRX" evidence="1">
    <location>
        <begin position="1"/>
        <end position="111"/>
    </location>
</feature>
<proteinExistence type="predicted"/>
<accession>A0A382CE04</accession>
<dbReference type="InterPro" id="IPR012341">
    <property type="entry name" value="6hp_glycosidase-like_sf"/>
</dbReference>
<evidence type="ECO:0000259" key="1">
    <source>
        <dbReference type="Pfam" id="PF03190"/>
    </source>
</evidence>
<dbReference type="AlphaFoldDB" id="A0A382CE04"/>
<dbReference type="InterPro" id="IPR004879">
    <property type="entry name" value="Ssp411-like_TRX"/>
</dbReference>
<dbReference type="Pfam" id="PF03190">
    <property type="entry name" value="Thioredox_DsbH"/>
    <property type="match status" value="1"/>
</dbReference>
<dbReference type="PANTHER" id="PTHR42899:SF1">
    <property type="entry name" value="SPERMATOGENESIS-ASSOCIATED PROTEIN 20"/>
    <property type="match status" value="1"/>
</dbReference>
<dbReference type="PANTHER" id="PTHR42899">
    <property type="entry name" value="SPERMATOGENESIS-ASSOCIATED PROTEIN 20"/>
    <property type="match status" value="1"/>
</dbReference>
<dbReference type="SUPFAM" id="SSF48208">
    <property type="entry name" value="Six-hairpin glycosidases"/>
    <property type="match status" value="1"/>
</dbReference>
<dbReference type="Gene3D" id="1.50.10.10">
    <property type="match status" value="1"/>
</dbReference>
<dbReference type="SUPFAM" id="SSF52833">
    <property type="entry name" value="Thioredoxin-like"/>
    <property type="match status" value="1"/>
</dbReference>
<dbReference type="Gene3D" id="3.40.30.10">
    <property type="entry name" value="Glutaredoxin"/>
    <property type="match status" value="1"/>
</dbReference>
<protein>
    <recommendedName>
        <fullName evidence="1">Spermatogenesis-associated protein 20-like TRX domain-containing protein</fullName>
    </recommendedName>
</protein>
<dbReference type="InterPro" id="IPR008928">
    <property type="entry name" value="6-hairpin_glycosidase_sf"/>
</dbReference>
<evidence type="ECO:0000313" key="2">
    <source>
        <dbReference type="EMBL" id="SVB24062.1"/>
    </source>
</evidence>
<name>A0A382CE04_9ZZZZ</name>
<feature type="non-terminal residue" evidence="2">
    <location>
        <position position="1"/>
    </location>
</feature>
<dbReference type="InterPro" id="IPR024705">
    <property type="entry name" value="Ssp411"/>
</dbReference>
<reference evidence="2" key="1">
    <citation type="submission" date="2018-05" db="EMBL/GenBank/DDBJ databases">
        <authorList>
            <person name="Lanie J.A."/>
            <person name="Ng W.-L."/>
            <person name="Kazmierczak K.M."/>
            <person name="Andrzejewski T.M."/>
            <person name="Davidsen T.M."/>
            <person name="Wayne K.J."/>
            <person name="Tettelin H."/>
            <person name="Glass J.I."/>
            <person name="Rusch D."/>
            <person name="Podicherti R."/>
            <person name="Tsui H.-C.T."/>
            <person name="Winkler M.E."/>
        </authorList>
    </citation>
    <scope>NUCLEOTIDE SEQUENCE</scope>
</reference>